<organism evidence="2 3">
    <name type="scientific">Enterobacter phage KKP_3711</name>
    <dbReference type="NCBI Taxonomy" id="3109398"/>
    <lineage>
        <taxon>Viruses</taxon>
        <taxon>Duplodnaviria</taxon>
        <taxon>Heunggongvirae</taxon>
        <taxon>Uroviricota</taxon>
        <taxon>Caudoviricetes</taxon>
        <taxon>Demerecviridae</taxon>
        <taxon>Markadamsvirinae</taxon>
    </lineage>
</organism>
<proteinExistence type="predicted"/>
<evidence type="ECO:0000256" key="1">
    <source>
        <dbReference type="SAM" id="Phobius"/>
    </source>
</evidence>
<dbReference type="EMBL" id="PP579741">
    <property type="protein sequence ID" value="XAG95818.1"/>
    <property type="molecule type" value="Genomic_DNA"/>
</dbReference>
<dbReference type="Proteomes" id="UP001437386">
    <property type="component" value="Segment"/>
</dbReference>
<evidence type="ECO:0000313" key="3">
    <source>
        <dbReference type="Proteomes" id="UP001437386"/>
    </source>
</evidence>
<keyword evidence="1" id="KW-0472">Membrane</keyword>
<keyword evidence="1" id="KW-1133">Transmembrane helix</keyword>
<name>A0AAX4Q5D4_9CAUD</name>
<accession>A0AAX4Q5D4</accession>
<protein>
    <submittedName>
        <fullName evidence="2">Uncharacterized protein</fullName>
    </submittedName>
</protein>
<feature type="transmembrane region" description="Helical" evidence="1">
    <location>
        <begin position="34"/>
        <end position="58"/>
    </location>
</feature>
<reference evidence="2 3" key="1">
    <citation type="submission" date="2024-04" db="EMBL/GenBank/DDBJ databases">
        <authorList>
            <person name="Wojcicki M."/>
            <person name="Srednicka P."/>
            <person name="Shymialevich D."/>
            <person name="Sokolowska B."/>
        </authorList>
    </citation>
    <scope>NUCLEOTIDE SEQUENCE [LARGE SCALE GENOMIC DNA]</scope>
</reference>
<keyword evidence="3" id="KW-1185">Reference proteome</keyword>
<gene>
    <name evidence="2" type="ORF">U7154_000051</name>
</gene>
<sequence>MIGFFIFLAIFIFLGVYATITSKSKFTVNNVLVKSVLCLLYVLNGILFIGYAGCALVLKVPHTIVENLADTETQLEREIKSRET</sequence>
<keyword evidence="1" id="KW-0812">Transmembrane</keyword>
<evidence type="ECO:0000313" key="2">
    <source>
        <dbReference type="EMBL" id="XAG95818.1"/>
    </source>
</evidence>